<feature type="region of interest" description="Disordered" evidence="9">
    <location>
        <begin position="215"/>
        <end position="278"/>
    </location>
</feature>
<evidence type="ECO:0000313" key="12">
    <source>
        <dbReference type="EMBL" id="REE05555.1"/>
    </source>
</evidence>
<gene>
    <name evidence="12" type="ORF">C7460_10171</name>
</gene>
<comment type="similarity">
    <text evidence="1 8">Belongs to the 2-oxoacid dehydrogenase family.</text>
</comment>
<feature type="domain" description="Lipoyl-binding" evidence="10">
    <location>
        <begin position="126"/>
        <end position="201"/>
    </location>
</feature>
<comment type="caution">
    <text evidence="12">The sequence shown here is derived from an EMBL/GenBank/DDBJ whole genome shotgun (WGS) entry which is preliminary data.</text>
</comment>
<dbReference type="RefSeq" id="WP_115866077.1">
    <property type="nucleotide sequence ID" value="NZ_QREG01000001.1"/>
</dbReference>
<dbReference type="PROSITE" id="PS51826">
    <property type="entry name" value="PSBD"/>
    <property type="match status" value="1"/>
</dbReference>
<dbReference type="FunFam" id="2.40.50.100:FF:000010">
    <property type="entry name" value="Acetyltransferase component of pyruvate dehydrogenase complex"/>
    <property type="match status" value="2"/>
</dbReference>
<evidence type="ECO:0000256" key="6">
    <source>
        <dbReference type="ARBA" id="ARBA00025211"/>
    </source>
</evidence>
<dbReference type="Pfam" id="PF00198">
    <property type="entry name" value="2-oxoacid_dh"/>
    <property type="match status" value="1"/>
</dbReference>
<keyword evidence="12" id="KW-0670">Pyruvate</keyword>
<dbReference type="GO" id="GO:0045254">
    <property type="term" value="C:pyruvate dehydrogenase complex"/>
    <property type="evidence" value="ECO:0007669"/>
    <property type="project" value="UniProtKB-UniRule"/>
</dbReference>
<keyword evidence="13" id="KW-1185">Reference proteome</keyword>
<evidence type="ECO:0000256" key="7">
    <source>
        <dbReference type="ARBA" id="ARBA00048370"/>
    </source>
</evidence>
<evidence type="ECO:0000256" key="4">
    <source>
        <dbReference type="ARBA" id="ARBA00022823"/>
    </source>
</evidence>
<feature type="compositionally biased region" description="Low complexity" evidence="9">
    <location>
        <begin position="293"/>
        <end position="313"/>
    </location>
</feature>
<keyword evidence="5 8" id="KW-0012">Acyltransferase</keyword>
<dbReference type="Gene3D" id="3.30.559.10">
    <property type="entry name" value="Chloramphenicol acetyltransferase-like domain"/>
    <property type="match status" value="1"/>
</dbReference>
<dbReference type="SUPFAM" id="SSF51230">
    <property type="entry name" value="Single hybrid motif"/>
    <property type="match status" value="2"/>
</dbReference>
<evidence type="ECO:0000256" key="3">
    <source>
        <dbReference type="ARBA" id="ARBA00022679"/>
    </source>
</evidence>
<comment type="function">
    <text evidence="6">The pyruvate dehydrogenase complex catalyzes the overall conversion of pyruvate to acetyl-CoA and CO(2). It contains multiple copies of three enzymatic components: pyruvate dehydrogenase (E1), dihydrolipoamide acetyltransferase (E2) and lipoamide dehydrogenase (E3).</text>
</comment>
<evidence type="ECO:0000256" key="2">
    <source>
        <dbReference type="ARBA" id="ARBA00011484"/>
    </source>
</evidence>
<comment type="catalytic activity">
    <reaction evidence="7 8">
        <text>N(6)-[(R)-dihydrolipoyl]-L-lysyl-[protein] + acetyl-CoA = N(6)-[(R)-S(8)-acetyldihydrolipoyl]-L-lysyl-[protein] + CoA</text>
        <dbReference type="Rhea" id="RHEA:17017"/>
        <dbReference type="Rhea" id="RHEA-COMP:10475"/>
        <dbReference type="Rhea" id="RHEA-COMP:10478"/>
        <dbReference type="ChEBI" id="CHEBI:57287"/>
        <dbReference type="ChEBI" id="CHEBI:57288"/>
        <dbReference type="ChEBI" id="CHEBI:83100"/>
        <dbReference type="ChEBI" id="CHEBI:83111"/>
        <dbReference type="EC" id="2.3.1.12"/>
    </reaction>
</comment>
<feature type="compositionally biased region" description="Acidic residues" evidence="9">
    <location>
        <begin position="102"/>
        <end position="117"/>
    </location>
</feature>
<feature type="region of interest" description="Disordered" evidence="9">
    <location>
        <begin position="291"/>
        <end position="314"/>
    </location>
</feature>
<evidence type="ECO:0000313" key="13">
    <source>
        <dbReference type="Proteomes" id="UP000256779"/>
    </source>
</evidence>
<feature type="region of interest" description="Disordered" evidence="9">
    <location>
        <begin position="89"/>
        <end position="126"/>
    </location>
</feature>
<dbReference type="PROSITE" id="PS00189">
    <property type="entry name" value="LIPOYL"/>
    <property type="match status" value="1"/>
</dbReference>
<dbReference type="Gene3D" id="4.10.320.10">
    <property type="entry name" value="E3-binding domain"/>
    <property type="match status" value="1"/>
</dbReference>
<dbReference type="GO" id="GO:0006086">
    <property type="term" value="P:pyruvate decarboxylation to acetyl-CoA"/>
    <property type="evidence" value="ECO:0007669"/>
    <property type="project" value="InterPro"/>
</dbReference>
<dbReference type="EC" id="2.3.1.12" evidence="8"/>
<dbReference type="InterPro" id="IPR036625">
    <property type="entry name" value="E3-bd_dom_sf"/>
</dbReference>
<feature type="domain" description="Peripheral subunit-binding (PSBD)" evidence="11">
    <location>
        <begin position="255"/>
        <end position="292"/>
    </location>
</feature>
<dbReference type="InterPro" id="IPR023213">
    <property type="entry name" value="CAT-like_dom_sf"/>
</dbReference>
<feature type="domain" description="Lipoyl-binding" evidence="10">
    <location>
        <begin position="2"/>
        <end position="77"/>
    </location>
</feature>
<dbReference type="Proteomes" id="UP000256779">
    <property type="component" value="Unassembled WGS sequence"/>
</dbReference>
<evidence type="ECO:0000259" key="10">
    <source>
        <dbReference type="PROSITE" id="PS50968"/>
    </source>
</evidence>
<dbReference type="CDD" id="cd06849">
    <property type="entry name" value="lipoyl_domain"/>
    <property type="match status" value="2"/>
</dbReference>
<feature type="compositionally biased region" description="Basic and acidic residues" evidence="9">
    <location>
        <begin position="219"/>
        <end position="232"/>
    </location>
</feature>
<dbReference type="AlphaFoldDB" id="A0A3D9LI65"/>
<dbReference type="InterPro" id="IPR000089">
    <property type="entry name" value="Biotin_lipoyl"/>
</dbReference>
<dbReference type="InterPro" id="IPR001078">
    <property type="entry name" value="2-oxoacid_DH_actylTfrase"/>
</dbReference>
<dbReference type="FunFam" id="3.30.559.10:FF:000007">
    <property type="entry name" value="Dihydrolipoamide acetyltransferase component of pyruvate dehydrogenase complex"/>
    <property type="match status" value="1"/>
</dbReference>
<dbReference type="OrthoDB" id="9805770at2"/>
<name>A0A3D9LI65_MARFU</name>
<dbReference type="PROSITE" id="PS50968">
    <property type="entry name" value="BIOTINYL_LIPOYL"/>
    <property type="match status" value="2"/>
</dbReference>
<comment type="subunit">
    <text evidence="2">Forms a 24-polypeptide structural core with octahedral symmetry.</text>
</comment>
<dbReference type="InterPro" id="IPR003016">
    <property type="entry name" value="2-oxoA_DH_lipoyl-BS"/>
</dbReference>
<evidence type="ECO:0000256" key="5">
    <source>
        <dbReference type="ARBA" id="ARBA00023315"/>
    </source>
</evidence>
<evidence type="ECO:0000259" key="11">
    <source>
        <dbReference type="PROSITE" id="PS51826"/>
    </source>
</evidence>
<protein>
    <recommendedName>
        <fullName evidence="8">Acetyltransferase component of pyruvate dehydrogenase complex</fullName>
        <ecNumber evidence="8">2.3.1.12</ecNumber>
    </recommendedName>
</protein>
<organism evidence="12 13">
    <name type="scientific">Marinoscillum furvescens DSM 4134</name>
    <dbReference type="NCBI Taxonomy" id="1122208"/>
    <lineage>
        <taxon>Bacteria</taxon>
        <taxon>Pseudomonadati</taxon>
        <taxon>Bacteroidota</taxon>
        <taxon>Cytophagia</taxon>
        <taxon>Cytophagales</taxon>
        <taxon>Reichenbachiellaceae</taxon>
        <taxon>Marinoscillum</taxon>
    </lineage>
</organism>
<dbReference type="InterPro" id="IPR006257">
    <property type="entry name" value="LAT1"/>
</dbReference>
<dbReference type="Pfam" id="PF02817">
    <property type="entry name" value="E3_binding"/>
    <property type="match status" value="1"/>
</dbReference>
<dbReference type="PANTHER" id="PTHR23151:SF90">
    <property type="entry name" value="DIHYDROLIPOYLLYSINE-RESIDUE ACETYLTRANSFERASE COMPONENT OF PYRUVATE DEHYDROGENASE COMPLEX, MITOCHONDRIAL-RELATED"/>
    <property type="match status" value="1"/>
</dbReference>
<dbReference type="InterPro" id="IPR004167">
    <property type="entry name" value="PSBD"/>
</dbReference>
<dbReference type="InterPro" id="IPR045257">
    <property type="entry name" value="E2/Pdx1"/>
</dbReference>
<sequence>MAEVIRMPKMSDTMEEGVIASWIKKEGDQVESGDVLAEVETDKATMELESYQDGVLLHIGVQEQEAVPVDGVIAIIGEEGEDIKDLLKDLESGSNGSADSKEESEDAGEEESDDSGEAVDTSDINATVIRMPKMSDTMEEGVIASWLKSEGDQVEAGDMLAEVETDKATMELEAYEDGTLLHIAVEAGGSVPIDGVIAIIGEEGADWKTLLKAEQSGGKSEKKADKSEKKDTSASSSAPQAEATKDTTTDSGRVKASPLAKKMAEEKGYDLSQIKGSGEGGRIVKRDVESFTPSQAAPAPAAEESKAADAAPSFNFPKVTAEESYTDVPASQMRKAIAKGLMNSQFGAPHFYLTMEIDMDRTIEARKSINELSPVKISFNDIVIKAVAAALRQHPDVNTYWMDDTKSIRRNDHISIGVAMAVDEGLIVPVVKFADTKSLAHISSEVKEFAGKAKAKKITPDEMSGNTFTVSNLGMFGIEEFTSIINAPESCILAVGAINQVPVVKNGEIVPGNTMKVTLTCDHRTVDGAVGAAFLKTLKGFLEDPVRILI</sequence>
<dbReference type="Pfam" id="PF00364">
    <property type="entry name" value="Biotin_lipoyl"/>
    <property type="match status" value="2"/>
</dbReference>
<proteinExistence type="inferred from homology"/>
<dbReference type="PANTHER" id="PTHR23151">
    <property type="entry name" value="DIHYDROLIPOAMIDE ACETYL/SUCCINYL-TRANSFERASE-RELATED"/>
    <property type="match status" value="1"/>
</dbReference>
<evidence type="ECO:0000256" key="8">
    <source>
        <dbReference type="RuleBase" id="RU361137"/>
    </source>
</evidence>
<reference evidence="12 13" key="1">
    <citation type="submission" date="2018-07" db="EMBL/GenBank/DDBJ databases">
        <title>Genomic Encyclopedia of Type Strains, Phase IV (KMG-IV): sequencing the most valuable type-strain genomes for metagenomic binning, comparative biology and taxonomic classification.</title>
        <authorList>
            <person name="Goeker M."/>
        </authorList>
    </citation>
    <scope>NUCLEOTIDE SEQUENCE [LARGE SCALE GENOMIC DNA]</scope>
    <source>
        <strain evidence="12 13">DSM 4134</strain>
    </source>
</reference>
<dbReference type="EMBL" id="QREG01000001">
    <property type="protein sequence ID" value="REE05555.1"/>
    <property type="molecule type" value="Genomic_DNA"/>
</dbReference>
<dbReference type="NCBIfam" id="TIGR01349">
    <property type="entry name" value="PDHac_trf_mito"/>
    <property type="match status" value="1"/>
</dbReference>
<dbReference type="SUPFAM" id="SSF52777">
    <property type="entry name" value="CoA-dependent acyltransferases"/>
    <property type="match status" value="1"/>
</dbReference>
<comment type="cofactor">
    <cofactor evidence="8">
        <name>(R)-lipoate</name>
        <dbReference type="ChEBI" id="CHEBI:83088"/>
    </cofactor>
    <text evidence="8">Binds 2 lipoyl cofactors covalently.</text>
</comment>
<dbReference type="Gene3D" id="2.40.50.100">
    <property type="match status" value="2"/>
</dbReference>
<evidence type="ECO:0000256" key="1">
    <source>
        <dbReference type="ARBA" id="ARBA00007317"/>
    </source>
</evidence>
<dbReference type="GO" id="GO:0004742">
    <property type="term" value="F:dihydrolipoyllysine-residue acetyltransferase activity"/>
    <property type="evidence" value="ECO:0007669"/>
    <property type="project" value="UniProtKB-UniRule"/>
</dbReference>
<dbReference type="SUPFAM" id="SSF47005">
    <property type="entry name" value="Peripheral subunit-binding domain of 2-oxo acid dehydrogenase complex"/>
    <property type="match status" value="1"/>
</dbReference>
<dbReference type="InterPro" id="IPR011053">
    <property type="entry name" value="Single_hybrid_motif"/>
</dbReference>
<accession>A0A3D9LI65</accession>
<keyword evidence="3 8" id="KW-0808">Transferase</keyword>
<evidence type="ECO:0000256" key="9">
    <source>
        <dbReference type="SAM" id="MobiDB-lite"/>
    </source>
</evidence>
<keyword evidence="4 8" id="KW-0450">Lipoyl</keyword>